<accession>A0A438CW04</accession>
<evidence type="ECO:0000313" key="2">
    <source>
        <dbReference type="Proteomes" id="UP000288805"/>
    </source>
</evidence>
<dbReference type="GO" id="GO:0000724">
    <property type="term" value="P:double-strand break repair via homologous recombination"/>
    <property type="evidence" value="ECO:0007669"/>
    <property type="project" value="InterPro"/>
</dbReference>
<dbReference type="PANTHER" id="PTHR11289:SF0">
    <property type="entry name" value="BREAST CANCER TYPE 2 SUSCEPTIBILITY PROTEIN"/>
    <property type="match status" value="1"/>
</dbReference>
<comment type="caution">
    <text evidence="1">The sequence shown here is derived from an EMBL/GenBank/DDBJ whole genome shotgun (WGS) entry which is preliminary data.</text>
</comment>
<dbReference type="AlphaFoldDB" id="A0A438CW04"/>
<dbReference type="EMBL" id="QGNW01001953">
    <property type="protein sequence ID" value="RVW27383.1"/>
    <property type="molecule type" value="Genomic_DNA"/>
</dbReference>
<gene>
    <name evidence="1" type="primary">BRCA2B_1</name>
    <name evidence="1" type="ORF">CK203_106999</name>
</gene>
<protein>
    <submittedName>
        <fullName evidence="1">Protein breast cancer susceptibility 2-like B</fullName>
    </submittedName>
</protein>
<name>A0A438CW04_VITVI</name>
<dbReference type="Proteomes" id="UP000288805">
    <property type="component" value="Unassembled WGS sequence"/>
</dbReference>
<dbReference type="PANTHER" id="PTHR11289">
    <property type="entry name" value="BREAST CANCER TYPE 2 SUSCEPTIBILITY PROTEIN BRCA2"/>
    <property type="match status" value="1"/>
</dbReference>
<sequence length="197" mass="21711">MTMIVKKGQKYLRYLRVLLNRSLNGRDDLGAACFIHQLSSKTRGNQAVGPAEIIEMALEGAGLSTREVTPFMRQFELVEGQAYAVAGLMPLNSDSETFTYKQEDLLPNGILYLPWQLNILILLSNLGEIPLSSEFDIAALVVYVGEVYTAAHQKKQWVFVTDGSVSELGSEEASNCLLAISFCSPSVDDSLRRSTLT</sequence>
<evidence type="ECO:0000313" key="1">
    <source>
        <dbReference type="EMBL" id="RVW27383.1"/>
    </source>
</evidence>
<proteinExistence type="predicted"/>
<organism evidence="1 2">
    <name type="scientific">Vitis vinifera</name>
    <name type="common">Grape</name>
    <dbReference type="NCBI Taxonomy" id="29760"/>
    <lineage>
        <taxon>Eukaryota</taxon>
        <taxon>Viridiplantae</taxon>
        <taxon>Streptophyta</taxon>
        <taxon>Embryophyta</taxon>
        <taxon>Tracheophyta</taxon>
        <taxon>Spermatophyta</taxon>
        <taxon>Magnoliopsida</taxon>
        <taxon>eudicotyledons</taxon>
        <taxon>Gunneridae</taxon>
        <taxon>Pentapetalae</taxon>
        <taxon>rosids</taxon>
        <taxon>Vitales</taxon>
        <taxon>Vitaceae</taxon>
        <taxon>Viteae</taxon>
        <taxon>Vitis</taxon>
    </lineage>
</organism>
<dbReference type="InterPro" id="IPR015525">
    <property type="entry name" value="BRCA2"/>
</dbReference>
<reference evidence="1 2" key="1">
    <citation type="journal article" date="2018" name="PLoS Genet.">
        <title>Population sequencing reveals clonal diversity and ancestral inbreeding in the grapevine cultivar Chardonnay.</title>
        <authorList>
            <person name="Roach M.J."/>
            <person name="Johnson D.L."/>
            <person name="Bohlmann J."/>
            <person name="van Vuuren H.J."/>
            <person name="Jones S.J."/>
            <person name="Pretorius I.S."/>
            <person name="Schmidt S.A."/>
            <person name="Borneman A.R."/>
        </authorList>
    </citation>
    <scope>NUCLEOTIDE SEQUENCE [LARGE SCALE GENOMIC DNA]</scope>
    <source>
        <strain evidence="2">cv. Chardonnay</strain>
        <tissue evidence="1">Leaf</tissue>
    </source>
</reference>